<dbReference type="Proteomes" id="UP000005380">
    <property type="component" value="Chromosome"/>
</dbReference>
<evidence type="ECO:0000256" key="1">
    <source>
        <dbReference type="SAM" id="MobiDB-lite"/>
    </source>
</evidence>
<dbReference type="KEGG" id="tao:THIAE_07280"/>
<protein>
    <submittedName>
        <fullName evidence="2">Flagellar protein FlaG</fullName>
    </submittedName>
</protein>
<dbReference type="eggNOG" id="COG1334">
    <property type="taxonomic scope" value="Bacteria"/>
</dbReference>
<dbReference type="STRING" id="717772.THIAE_07280"/>
<reference evidence="2 3" key="1">
    <citation type="submission" date="2013-12" db="EMBL/GenBank/DDBJ databases">
        <authorList>
            <consortium name="DOE Joint Genome Institute"/>
            <person name="Kappler U."/>
            <person name="Huntemann M."/>
            <person name="Han J."/>
            <person name="Chen A."/>
            <person name="Kyrpides N."/>
            <person name="Mavromatis K."/>
            <person name="Markowitz V."/>
            <person name="Palaniappan K."/>
            <person name="Ivanova N."/>
            <person name="Schaumberg A."/>
            <person name="Pati A."/>
            <person name="Liolios K."/>
            <person name="Nordberg H.P."/>
            <person name="Cantor M.N."/>
            <person name="Hua S.X."/>
            <person name="Woyke T."/>
        </authorList>
    </citation>
    <scope>NUCLEOTIDE SEQUENCE [LARGE SCALE GENOMIC DNA]</scope>
    <source>
        <strain evidence="3">AL2</strain>
    </source>
</reference>
<dbReference type="Pfam" id="PF03646">
    <property type="entry name" value="FlaG"/>
    <property type="match status" value="1"/>
</dbReference>
<evidence type="ECO:0000313" key="3">
    <source>
        <dbReference type="Proteomes" id="UP000005380"/>
    </source>
</evidence>
<dbReference type="PANTHER" id="PTHR37166">
    <property type="entry name" value="PROTEIN FLAG"/>
    <property type="match status" value="1"/>
</dbReference>
<name>W0DT09_9GAMM</name>
<dbReference type="EMBL" id="CP007030">
    <property type="protein sequence ID" value="AHF01582.1"/>
    <property type="molecule type" value="Genomic_DNA"/>
</dbReference>
<feature type="compositionally biased region" description="Polar residues" evidence="1">
    <location>
        <begin position="9"/>
        <end position="22"/>
    </location>
</feature>
<keyword evidence="3" id="KW-1185">Reference proteome</keyword>
<feature type="region of interest" description="Disordered" evidence="1">
    <location>
        <begin position="1"/>
        <end position="22"/>
    </location>
</feature>
<dbReference type="InParanoid" id="W0DT09"/>
<accession>W0DT09</accession>
<dbReference type="Gene3D" id="3.30.160.170">
    <property type="entry name" value="FlaG-like"/>
    <property type="match status" value="1"/>
</dbReference>
<keyword evidence="2" id="KW-0282">Flagellum</keyword>
<gene>
    <name evidence="2" type="ORF">THIAE_07280</name>
</gene>
<dbReference type="SUPFAM" id="SSF160214">
    <property type="entry name" value="FlaG-like"/>
    <property type="match status" value="1"/>
</dbReference>
<keyword evidence="2" id="KW-0966">Cell projection</keyword>
<dbReference type="InterPro" id="IPR005186">
    <property type="entry name" value="FlaG"/>
</dbReference>
<organism evidence="2 3">
    <name type="scientific">Thiomicrospira aerophila AL3</name>
    <dbReference type="NCBI Taxonomy" id="717772"/>
    <lineage>
        <taxon>Bacteria</taxon>
        <taxon>Pseudomonadati</taxon>
        <taxon>Pseudomonadota</taxon>
        <taxon>Gammaproteobacteria</taxon>
        <taxon>Thiotrichales</taxon>
        <taxon>Piscirickettsiaceae</taxon>
        <taxon>Thiomicrospira</taxon>
    </lineage>
</organism>
<evidence type="ECO:0000313" key="2">
    <source>
        <dbReference type="EMBL" id="AHF01582.1"/>
    </source>
</evidence>
<sequence length="141" mass="15217">MDSLMPPSNVEQKIPSSVNKESLGSSINQVTSDAKIVEQSVNLTDAQLSLKVDLEDSIDMVAAMNSQLASLNVGVAFAIDDTTNASIVKVIDRSTSEVIRQYPNDEALKVMQNIKSFLESVNNSQLNDSQGLTGTLLNEMI</sequence>
<dbReference type="PANTHER" id="PTHR37166:SF1">
    <property type="entry name" value="PROTEIN FLAG"/>
    <property type="match status" value="1"/>
</dbReference>
<dbReference type="HOGENOM" id="CLU_1824453_0_0_6"/>
<dbReference type="AlphaFoldDB" id="W0DT09"/>
<dbReference type="InterPro" id="IPR035924">
    <property type="entry name" value="FlaG-like_sf"/>
</dbReference>
<keyword evidence="2" id="KW-0969">Cilium</keyword>
<proteinExistence type="predicted"/>